<evidence type="ECO:0000256" key="3">
    <source>
        <dbReference type="ARBA" id="ARBA00022692"/>
    </source>
</evidence>
<evidence type="ECO:0000256" key="4">
    <source>
        <dbReference type="ARBA" id="ARBA00022989"/>
    </source>
</evidence>
<dbReference type="Proteomes" id="UP000229641">
    <property type="component" value="Unassembled WGS sequence"/>
</dbReference>
<dbReference type="PANTHER" id="PTHR43327:SF2">
    <property type="entry name" value="MODULATOR OF FTSH PROTEASE HFLK"/>
    <property type="match status" value="1"/>
</dbReference>
<dbReference type="NCBIfam" id="TIGR01933">
    <property type="entry name" value="hflK"/>
    <property type="match status" value="1"/>
</dbReference>
<keyword evidence="8" id="KW-0645">Protease</keyword>
<feature type="transmembrane region" description="Helical" evidence="6">
    <location>
        <begin position="23"/>
        <end position="44"/>
    </location>
</feature>
<dbReference type="GO" id="GO:0008233">
    <property type="term" value="F:peptidase activity"/>
    <property type="evidence" value="ECO:0007669"/>
    <property type="project" value="UniProtKB-KW"/>
</dbReference>
<organism evidence="8 9">
    <name type="scientific">Candidatus Ghiorseimicrobium undicola</name>
    <dbReference type="NCBI Taxonomy" id="1974746"/>
    <lineage>
        <taxon>Bacteria</taxon>
        <taxon>Pseudomonadati</taxon>
        <taxon>Candidatus Omnitrophota</taxon>
        <taxon>Candidatus Ghiorseimicrobium</taxon>
    </lineage>
</organism>
<keyword evidence="8" id="KW-0378">Hydrolase</keyword>
<comment type="subcellular location">
    <subcellularLocation>
        <location evidence="1">Membrane</location>
        <topology evidence="1">Single-pass membrane protein</topology>
    </subcellularLocation>
</comment>
<comment type="similarity">
    <text evidence="2 6">Belongs to the band 7/mec-2 family. HflK subfamily.</text>
</comment>
<evidence type="ECO:0000259" key="7">
    <source>
        <dbReference type="SMART" id="SM00244"/>
    </source>
</evidence>
<dbReference type="Gene3D" id="3.30.479.30">
    <property type="entry name" value="Band 7 domain"/>
    <property type="match status" value="1"/>
</dbReference>
<keyword evidence="3 6" id="KW-0812">Transmembrane</keyword>
<dbReference type="EMBL" id="PCWA01000109">
    <property type="protein sequence ID" value="PIQ88423.1"/>
    <property type="molecule type" value="Genomic_DNA"/>
</dbReference>
<name>A0A2H0LVH6_9BACT</name>
<gene>
    <name evidence="8" type="primary">hflK</name>
    <name evidence="8" type="ORF">COV72_08965</name>
</gene>
<dbReference type="InterPro" id="IPR036013">
    <property type="entry name" value="Band_7/SPFH_dom_sf"/>
</dbReference>
<comment type="function">
    <text evidence="6">HflC and HflK could encode or regulate a protease.</text>
</comment>
<dbReference type="InterPro" id="IPR050710">
    <property type="entry name" value="Band7/mec-2_domain"/>
</dbReference>
<accession>A0A2H0LVH6</accession>
<feature type="domain" description="Band 7" evidence="7">
    <location>
        <begin position="39"/>
        <end position="220"/>
    </location>
</feature>
<dbReference type="AlphaFoldDB" id="A0A2H0LVH6"/>
<keyword evidence="5 6" id="KW-0472">Membrane</keyword>
<protein>
    <recommendedName>
        <fullName evidence="6">Protein HflK</fullName>
    </recommendedName>
</protein>
<dbReference type="PANTHER" id="PTHR43327">
    <property type="entry name" value="STOMATIN-LIKE PROTEIN 2, MITOCHONDRIAL"/>
    <property type="match status" value="1"/>
</dbReference>
<reference evidence="8 9" key="1">
    <citation type="submission" date="2017-09" db="EMBL/GenBank/DDBJ databases">
        <title>Depth-based differentiation of microbial function through sediment-hosted aquifers and enrichment of novel symbionts in the deep terrestrial subsurface.</title>
        <authorList>
            <person name="Probst A.J."/>
            <person name="Ladd B."/>
            <person name="Jarett J.K."/>
            <person name="Geller-Mcgrath D.E."/>
            <person name="Sieber C.M."/>
            <person name="Emerson J.B."/>
            <person name="Anantharaman K."/>
            <person name="Thomas B.C."/>
            <person name="Malmstrom R."/>
            <person name="Stieglmeier M."/>
            <person name="Klingl A."/>
            <person name="Woyke T."/>
            <person name="Ryan C.M."/>
            <person name="Banfield J.F."/>
        </authorList>
    </citation>
    <scope>NUCLEOTIDE SEQUENCE [LARGE SCALE GENOMIC DNA]</scope>
    <source>
        <strain evidence="8">CG11_big_fil_rev_8_21_14_0_20_42_13</strain>
    </source>
</reference>
<evidence type="ECO:0000313" key="8">
    <source>
        <dbReference type="EMBL" id="PIQ88423.1"/>
    </source>
</evidence>
<comment type="subunit">
    <text evidence="6">HflC and HflK may interact to form a multimeric complex.</text>
</comment>
<dbReference type="Pfam" id="PF01145">
    <property type="entry name" value="Band_7"/>
    <property type="match status" value="1"/>
</dbReference>
<dbReference type="GO" id="GO:0016020">
    <property type="term" value="C:membrane"/>
    <property type="evidence" value="ECO:0007669"/>
    <property type="project" value="UniProtKB-SubCell"/>
</dbReference>
<sequence length="327" mass="37627">MQDFSPEDIINVGKNEFKRYSNYAPWIILILFVIILISGSIYSIKTEEVGVAQRFGKYITTTNPGLHFKLPLGIDKVTPVKKERVFKEEFGFRTLRPGIQTEYSSQKYLDESLMLTGDLNTLDVRWIVQFRVNDPVKVLFNTRDPIDNVRDVSEVIMRRLVGNYLVDEALTTSREEISDLAQVEMQKILNKYETGIRVVTVKLLDVNPPEPVQPAFNEVNEAKQEKERMINQAWENYNKIIPKAKGEAEKTIREAEGYALDKVNRAKGEADRFLAMLAEYKKAPEVTKNRLYLETMMEVLPKAKNKYIIDPSQSSILPLLKLDSKTD</sequence>
<dbReference type="SMART" id="SM00244">
    <property type="entry name" value="PHB"/>
    <property type="match status" value="1"/>
</dbReference>
<keyword evidence="4 6" id="KW-1133">Transmembrane helix</keyword>
<dbReference type="GO" id="GO:0006508">
    <property type="term" value="P:proteolysis"/>
    <property type="evidence" value="ECO:0007669"/>
    <property type="project" value="UniProtKB-KW"/>
</dbReference>
<comment type="caution">
    <text evidence="8">The sequence shown here is derived from an EMBL/GenBank/DDBJ whole genome shotgun (WGS) entry which is preliminary data.</text>
</comment>
<evidence type="ECO:0000256" key="2">
    <source>
        <dbReference type="ARBA" id="ARBA00006971"/>
    </source>
</evidence>
<dbReference type="CDD" id="cd03404">
    <property type="entry name" value="SPFH_HflK"/>
    <property type="match status" value="1"/>
</dbReference>
<evidence type="ECO:0000313" key="9">
    <source>
        <dbReference type="Proteomes" id="UP000229641"/>
    </source>
</evidence>
<evidence type="ECO:0000256" key="5">
    <source>
        <dbReference type="ARBA" id="ARBA00023136"/>
    </source>
</evidence>
<evidence type="ECO:0000256" key="6">
    <source>
        <dbReference type="RuleBase" id="RU364113"/>
    </source>
</evidence>
<dbReference type="InterPro" id="IPR001107">
    <property type="entry name" value="Band_7"/>
</dbReference>
<proteinExistence type="inferred from homology"/>
<dbReference type="SUPFAM" id="SSF117892">
    <property type="entry name" value="Band 7/SPFH domain"/>
    <property type="match status" value="1"/>
</dbReference>
<dbReference type="InterPro" id="IPR010201">
    <property type="entry name" value="HflK"/>
</dbReference>
<evidence type="ECO:0000256" key="1">
    <source>
        <dbReference type="ARBA" id="ARBA00004167"/>
    </source>
</evidence>